<dbReference type="PANTHER" id="PTHR43757:SF14">
    <property type="entry name" value="GLYCINE CLEAVAGE T-PROTEIN FAMILY"/>
    <property type="match status" value="1"/>
</dbReference>
<dbReference type="PANTHER" id="PTHR43757">
    <property type="entry name" value="AMINOMETHYLTRANSFERASE"/>
    <property type="match status" value="1"/>
</dbReference>
<dbReference type="AlphaFoldDB" id="A0A2T1M2H0"/>
<dbReference type="SUPFAM" id="SSF101790">
    <property type="entry name" value="Aminomethyltransferase beta-barrel domain"/>
    <property type="match status" value="1"/>
</dbReference>
<protein>
    <submittedName>
        <fullName evidence="4">Folate-binding protein YgfZ</fullName>
    </submittedName>
</protein>
<evidence type="ECO:0000313" key="5">
    <source>
        <dbReference type="Proteomes" id="UP000239001"/>
    </source>
</evidence>
<dbReference type="InterPro" id="IPR013977">
    <property type="entry name" value="GcvT_C"/>
</dbReference>
<dbReference type="InterPro" id="IPR028896">
    <property type="entry name" value="GcvT/YgfZ/DmdA"/>
</dbReference>
<evidence type="ECO:0000259" key="2">
    <source>
        <dbReference type="Pfam" id="PF01571"/>
    </source>
</evidence>
<feature type="domain" description="GCVT N-terminal" evidence="2">
    <location>
        <begin position="22"/>
        <end position="238"/>
    </location>
</feature>
<feature type="domain" description="Aminomethyltransferase C-terminal" evidence="3">
    <location>
        <begin position="259"/>
        <end position="326"/>
    </location>
</feature>
<dbReference type="InterPro" id="IPR027266">
    <property type="entry name" value="TrmE/GcvT-like"/>
</dbReference>
<evidence type="ECO:0000313" key="4">
    <source>
        <dbReference type="EMBL" id="PSF38958.1"/>
    </source>
</evidence>
<keyword evidence="1" id="KW-0809">Transit peptide</keyword>
<evidence type="ECO:0000259" key="3">
    <source>
        <dbReference type="Pfam" id="PF08669"/>
    </source>
</evidence>
<dbReference type="OrthoDB" id="9796287at2"/>
<name>A0A2T1M2H0_9CHRO</name>
<reference evidence="4 5" key="2">
    <citation type="submission" date="2018-03" db="EMBL/GenBank/DDBJ databases">
        <authorList>
            <person name="Keele B.F."/>
        </authorList>
    </citation>
    <scope>NUCLEOTIDE SEQUENCE [LARGE SCALE GENOMIC DNA]</scope>
    <source>
        <strain evidence="4 5">CCALA 016</strain>
    </source>
</reference>
<dbReference type="SUPFAM" id="SSF103025">
    <property type="entry name" value="Folate-binding domain"/>
    <property type="match status" value="1"/>
</dbReference>
<organism evidence="4 5">
    <name type="scientific">Aphanothece hegewaldii CCALA 016</name>
    <dbReference type="NCBI Taxonomy" id="2107694"/>
    <lineage>
        <taxon>Bacteria</taxon>
        <taxon>Bacillati</taxon>
        <taxon>Cyanobacteriota</taxon>
        <taxon>Cyanophyceae</taxon>
        <taxon>Oscillatoriophycideae</taxon>
        <taxon>Chroococcales</taxon>
        <taxon>Aphanothecaceae</taxon>
        <taxon>Aphanothece</taxon>
    </lineage>
</organism>
<dbReference type="InterPro" id="IPR029043">
    <property type="entry name" value="GcvT/YgfZ_C"/>
</dbReference>
<accession>A0A2T1M2H0</accession>
<dbReference type="Pfam" id="PF01571">
    <property type="entry name" value="GCV_T"/>
    <property type="match status" value="1"/>
</dbReference>
<dbReference type="NCBIfam" id="TIGR03317">
    <property type="entry name" value="ygfZ_signature"/>
    <property type="match status" value="1"/>
</dbReference>
<comment type="caution">
    <text evidence="4">The sequence shown here is derived from an EMBL/GenBank/DDBJ whole genome shotgun (WGS) entry which is preliminary data.</text>
</comment>
<gene>
    <name evidence="4" type="ORF">C7H19_02575</name>
</gene>
<sequence>MRSARLYICLGNYQRGILNISAVKIYDRSYWGILELNGNDRSLFLHNQTTNQINFLKPGQGCDVVFVNSTGRTLDLATAYITEESILILVSPNRHKFLMDWMDRYIFPMDKVTVTDRSPELAIFTLLGSGCREFLEQFGISNILDQPEASHELVELEGIQTRIAVGTGLGLTGYTLILPIAKASSLWRKLTEKGASPMSDQTWEQLRISQGRPMPDQELTEDYNPLEAGLWRAISFNKGCYIGQETIARLNTYKGVKQRLWGLQLSQSVEPLTPIFLEGEKIGIVTSCIETLQGAIGLGYIRTKAGGEGMTVNLGDVTAKVIAVPFLSHDYYDPSS</sequence>
<dbReference type="Proteomes" id="UP000239001">
    <property type="component" value="Unassembled WGS sequence"/>
</dbReference>
<dbReference type="Gene3D" id="3.30.1360.120">
    <property type="entry name" value="Probable tRNA modification gtpase trme, domain 1"/>
    <property type="match status" value="1"/>
</dbReference>
<dbReference type="InterPro" id="IPR006222">
    <property type="entry name" value="GCVT_N"/>
</dbReference>
<dbReference type="EMBL" id="PXOH01000002">
    <property type="protein sequence ID" value="PSF38958.1"/>
    <property type="molecule type" value="Genomic_DNA"/>
</dbReference>
<reference evidence="4 5" key="1">
    <citation type="submission" date="2018-03" db="EMBL/GenBank/DDBJ databases">
        <title>The ancient ancestry and fast evolution of plastids.</title>
        <authorList>
            <person name="Moore K.R."/>
            <person name="Magnabosco C."/>
            <person name="Momper L."/>
            <person name="Gold D.A."/>
            <person name="Bosak T."/>
            <person name="Fournier G.P."/>
        </authorList>
    </citation>
    <scope>NUCLEOTIDE SEQUENCE [LARGE SCALE GENOMIC DNA]</scope>
    <source>
        <strain evidence="4 5">CCALA 016</strain>
    </source>
</reference>
<dbReference type="PIRSF" id="PIRSF006487">
    <property type="entry name" value="GcvT"/>
    <property type="match status" value="1"/>
</dbReference>
<keyword evidence="5" id="KW-1185">Reference proteome</keyword>
<dbReference type="Pfam" id="PF08669">
    <property type="entry name" value="GCV_T_C"/>
    <property type="match status" value="1"/>
</dbReference>
<dbReference type="InterPro" id="IPR017703">
    <property type="entry name" value="YgfZ/GCV_T_CS"/>
</dbReference>
<evidence type="ECO:0000256" key="1">
    <source>
        <dbReference type="ARBA" id="ARBA00022946"/>
    </source>
</evidence>
<proteinExistence type="predicted"/>